<evidence type="ECO:0000313" key="2">
    <source>
        <dbReference type="Proteomes" id="UP000295680"/>
    </source>
</evidence>
<gene>
    <name evidence="1" type="ORF">EV192_103682</name>
</gene>
<name>A0A4R2JUU1_9PSEU</name>
<evidence type="ECO:0008006" key="3">
    <source>
        <dbReference type="Google" id="ProtNLM"/>
    </source>
</evidence>
<organism evidence="1 2">
    <name type="scientific">Actinocrispum wychmicini</name>
    <dbReference type="NCBI Taxonomy" id="1213861"/>
    <lineage>
        <taxon>Bacteria</taxon>
        <taxon>Bacillati</taxon>
        <taxon>Actinomycetota</taxon>
        <taxon>Actinomycetes</taxon>
        <taxon>Pseudonocardiales</taxon>
        <taxon>Pseudonocardiaceae</taxon>
        <taxon>Actinocrispum</taxon>
    </lineage>
</organism>
<dbReference type="AlphaFoldDB" id="A0A4R2JUU1"/>
<keyword evidence="2" id="KW-1185">Reference proteome</keyword>
<dbReference type="OrthoDB" id="3372479at2"/>
<dbReference type="EMBL" id="SLWS01000003">
    <property type="protein sequence ID" value="TCO61098.1"/>
    <property type="molecule type" value="Genomic_DNA"/>
</dbReference>
<accession>A0A4R2JUU1</accession>
<dbReference type="Proteomes" id="UP000295680">
    <property type="component" value="Unassembled WGS sequence"/>
</dbReference>
<protein>
    <recommendedName>
        <fullName evidence="3">Resolvase-like protein</fullName>
    </recommendedName>
</protein>
<reference evidence="1 2" key="1">
    <citation type="submission" date="2019-03" db="EMBL/GenBank/DDBJ databases">
        <title>Genomic Encyclopedia of Type Strains, Phase IV (KMG-IV): sequencing the most valuable type-strain genomes for metagenomic binning, comparative biology and taxonomic classification.</title>
        <authorList>
            <person name="Goeker M."/>
        </authorList>
    </citation>
    <scope>NUCLEOTIDE SEQUENCE [LARGE SCALE GENOMIC DNA]</scope>
    <source>
        <strain evidence="1 2">DSM 45934</strain>
    </source>
</reference>
<evidence type="ECO:0000313" key="1">
    <source>
        <dbReference type="EMBL" id="TCO61098.1"/>
    </source>
</evidence>
<comment type="caution">
    <text evidence="1">The sequence shown here is derived from an EMBL/GenBank/DDBJ whole genome shotgun (WGS) entry which is preliminary data.</text>
</comment>
<sequence>MAGLTGLRFVEAVAARRHRSTQRSGQAAGGGVRFAFYGRMFTSEYQDPRMSRAWQRAVSDELVEGFGEVVVEFFDEGWSRRWSWWGSTSAPSMVISSGRWWPG</sequence>
<dbReference type="RefSeq" id="WP_132116557.1">
    <property type="nucleotide sequence ID" value="NZ_SLWS01000003.1"/>
</dbReference>
<proteinExistence type="predicted"/>